<dbReference type="Proteomes" id="UP000828390">
    <property type="component" value="Unassembled WGS sequence"/>
</dbReference>
<reference evidence="1" key="1">
    <citation type="journal article" date="2019" name="bioRxiv">
        <title>The Genome of the Zebra Mussel, Dreissena polymorpha: A Resource for Invasive Species Research.</title>
        <authorList>
            <person name="McCartney M.A."/>
            <person name="Auch B."/>
            <person name="Kono T."/>
            <person name="Mallez S."/>
            <person name="Zhang Y."/>
            <person name="Obille A."/>
            <person name="Becker A."/>
            <person name="Abrahante J.E."/>
            <person name="Garbe J."/>
            <person name="Badalamenti J.P."/>
            <person name="Herman A."/>
            <person name="Mangelson H."/>
            <person name="Liachko I."/>
            <person name="Sullivan S."/>
            <person name="Sone E.D."/>
            <person name="Koren S."/>
            <person name="Silverstein K.A.T."/>
            <person name="Beckman K.B."/>
            <person name="Gohl D.M."/>
        </authorList>
    </citation>
    <scope>NUCLEOTIDE SEQUENCE</scope>
    <source>
        <strain evidence="1">Duluth1</strain>
        <tissue evidence="1">Whole animal</tissue>
    </source>
</reference>
<proteinExistence type="predicted"/>
<dbReference type="AlphaFoldDB" id="A0A9D4DPB9"/>
<feature type="non-terminal residue" evidence="1">
    <location>
        <position position="75"/>
    </location>
</feature>
<comment type="caution">
    <text evidence="1">The sequence shown here is derived from an EMBL/GenBank/DDBJ whole genome shotgun (WGS) entry which is preliminary data.</text>
</comment>
<reference evidence="1" key="2">
    <citation type="submission" date="2020-11" db="EMBL/GenBank/DDBJ databases">
        <authorList>
            <person name="McCartney M.A."/>
            <person name="Auch B."/>
            <person name="Kono T."/>
            <person name="Mallez S."/>
            <person name="Becker A."/>
            <person name="Gohl D.M."/>
            <person name="Silverstein K.A.T."/>
            <person name="Koren S."/>
            <person name="Bechman K.B."/>
            <person name="Herman A."/>
            <person name="Abrahante J.E."/>
            <person name="Garbe J."/>
        </authorList>
    </citation>
    <scope>NUCLEOTIDE SEQUENCE</scope>
    <source>
        <strain evidence="1">Duluth1</strain>
        <tissue evidence="1">Whole animal</tissue>
    </source>
</reference>
<sequence length="75" mass="8486">HSGLLHTRCGNVRLSTRHADDINALPDVLVEGVSLLPELLKESRAMNTSEAYRRGFKRWFIQDRQVSGWSMGAFS</sequence>
<accession>A0A9D4DPB9</accession>
<organism evidence="1 2">
    <name type="scientific">Dreissena polymorpha</name>
    <name type="common">Zebra mussel</name>
    <name type="synonym">Mytilus polymorpha</name>
    <dbReference type="NCBI Taxonomy" id="45954"/>
    <lineage>
        <taxon>Eukaryota</taxon>
        <taxon>Metazoa</taxon>
        <taxon>Spiralia</taxon>
        <taxon>Lophotrochozoa</taxon>
        <taxon>Mollusca</taxon>
        <taxon>Bivalvia</taxon>
        <taxon>Autobranchia</taxon>
        <taxon>Heteroconchia</taxon>
        <taxon>Euheterodonta</taxon>
        <taxon>Imparidentia</taxon>
        <taxon>Neoheterodontei</taxon>
        <taxon>Myida</taxon>
        <taxon>Dreissenoidea</taxon>
        <taxon>Dreissenidae</taxon>
        <taxon>Dreissena</taxon>
    </lineage>
</organism>
<keyword evidence="2" id="KW-1185">Reference proteome</keyword>
<dbReference type="EMBL" id="JAIWYP010000010">
    <property type="protein sequence ID" value="KAH3751970.1"/>
    <property type="molecule type" value="Genomic_DNA"/>
</dbReference>
<protein>
    <submittedName>
        <fullName evidence="1">Uncharacterized protein</fullName>
    </submittedName>
</protein>
<name>A0A9D4DPB9_DREPO</name>
<gene>
    <name evidence="1" type="ORF">DPMN_186578</name>
</gene>
<evidence type="ECO:0000313" key="1">
    <source>
        <dbReference type="EMBL" id="KAH3751970.1"/>
    </source>
</evidence>
<evidence type="ECO:0000313" key="2">
    <source>
        <dbReference type="Proteomes" id="UP000828390"/>
    </source>
</evidence>